<feature type="region of interest" description="Disordered" evidence="1">
    <location>
        <begin position="1"/>
        <end position="24"/>
    </location>
</feature>
<evidence type="ECO:0000256" key="1">
    <source>
        <dbReference type="SAM" id="MobiDB-lite"/>
    </source>
</evidence>
<reference evidence="2 3" key="1">
    <citation type="submission" date="2018-08" db="EMBL/GenBank/DDBJ databases">
        <title>Genome and evolution of the arbuscular mycorrhizal fungus Diversispora epigaea (formerly Glomus versiforme) and its bacterial endosymbionts.</title>
        <authorList>
            <person name="Sun X."/>
            <person name="Fei Z."/>
            <person name="Harrison M."/>
        </authorList>
    </citation>
    <scope>NUCLEOTIDE SEQUENCE [LARGE SCALE GENOMIC DNA]</scope>
    <source>
        <strain evidence="2 3">IT104</strain>
    </source>
</reference>
<dbReference type="EMBL" id="PQFF01000171">
    <property type="protein sequence ID" value="RHZ77318.1"/>
    <property type="molecule type" value="Genomic_DNA"/>
</dbReference>
<gene>
    <name evidence="2" type="ORF">Glove_181g14</name>
</gene>
<evidence type="ECO:0000313" key="3">
    <source>
        <dbReference type="Proteomes" id="UP000266861"/>
    </source>
</evidence>
<evidence type="ECO:0000313" key="2">
    <source>
        <dbReference type="EMBL" id="RHZ77318.1"/>
    </source>
</evidence>
<dbReference type="Proteomes" id="UP000266861">
    <property type="component" value="Unassembled WGS sequence"/>
</dbReference>
<accession>A0A397ISM5</accession>
<name>A0A397ISM5_9GLOM</name>
<proteinExistence type="predicted"/>
<dbReference type="AlphaFoldDB" id="A0A397ISM5"/>
<comment type="caution">
    <text evidence="2">The sequence shown here is derived from an EMBL/GenBank/DDBJ whole genome shotgun (WGS) entry which is preliminary data.</text>
</comment>
<keyword evidence="3" id="KW-1185">Reference proteome</keyword>
<protein>
    <submittedName>
        <fullName evidence="2">Uncharacterized protein</fullName>
    </submittedName>
</protein>
<organism evidence="2 3">
    <name type="scientific">Diversispora epigaea</name>
    <dbReference type="NCBI Taxonomy" id="1348612"/>
    <lineage>
        <taxon>Eukaryota</taxon>
        <taxon>Fungi</taxon>
        <taxon>Fungi incertae sedis</taxon>
        <taxon>Mucoromycota</taxon>
        <taxon>Glomeromycotina</taxon>
        <taxon>Glomeromycetes</taxon>
        <taxon>Diversisporales</taxon>
        <taxon>Diversisporaceae</taxon>
        <taxon>Diversispora</taxon>
    </lineage>
</organism>
<sequence length="109" mass="12130">MDKDNNNSGDNNNNGDNSKNIEIGPDKELTNLMQRAVSSIAKQVLVNPDIARKQCKVKKKSVLNYLSSTSESSSNEKGVIKVWLSELYLRHFLVIVIKCPEFSGRCTTA</sequence>
<feature type="compositionally biased region" description="Low complexity" evidence="1">
    <location>
        <begin position="1"/>
        <end position="20"/>
    </location>
</feature>